<gene>
    <name evidence="1" type="ORF">A2Y83_03685</name>
</gene>
<evidence type="ECO:0000313" key="2">
    <source>
        <dbReference type="Proteomes" id="UP000178323"/>
    </source>
</evidence>
<proteinExistence type="predicted"/>
<dbReference type="AlphaFoldDB" id="A0A1F5S1Q4"/>
<dbReference type="EMBL" id="MFFS01000082">
    <property type="protein sequence ID" value="OGF20627.1"/>
    <property type="molecule type" value="Genomic_DNA"/>
</dbReference>
<reference evidence="1 2" key="1">
    <citation type="journal article" date="2016" name="Nat. Commun.">
        <title>Thousands of microbial genomes shed light on interconnected biogeochemical processes in an aquifer system.</title>
        <authorList>
            <person name="Anantharaman K."/>
            <person name="Brown C.T."/>
            <person name="Hug L.A."/>
            <person name="Sharon I."/>
            <person name="Castelle C.J."/>
            <person name="Probst A.J."/>
            <person name="Thomas B.C."/>
            <person name="Singh A."/>
            <person name="Wilkins M.J."/>
            <person name="Karaoz U."/>
            <person name="Brodie E.L."/>
            <person name="Williams K.H."/>
            <person name="Hubbard S.S."/>
            <person name="Banfield J.F."/>
        </authorList>
    </citation>
    <scope>NUCLEOTIDE SEQUENCE [LARGE SCALE GENOMIC DNA]</scope>
</reference>
<sequence>MVKVNFSDKGNQLVGFFYEDSDGKQLGPEFQSKELGMLYLIVLFIEKRLSNDDDFDELSEKIINSKILEKMTEVNRAVNLSKQQLEKIKAHISIWIEKMKEELTRIMEMQKKVAKFKKQFPKAPMIDMLPYNKKNIEANIEFFTKILATVEAFLNCENANF</sequence>
<accession>A0A1F5S1Q4</accession>
<comment type="caution">
    <text evidence="1">The sequence shown here is derived from an EMBL/GenBank/DDBJ whole genome shotgun (WGS) entry which is preliminary data.</text>
</comment>
<evidence type="ECO:0000313" key="1">
    <source>
        <dbReference type="EMBL" id="OGF20627.1"/>
    </source>
</evidence>
<protein>
    <submittedName>
        <fullName evidence="1">Uncharacterized protein</fullName>
    </submittedName>
</protein>
<dbReference type="Proteomes" id="UP000178323">
    <property type="component" value="Unassembled WGS sequence"/>
</dbReference>
<name>A0A1F5S1Q4_9BACT</name>
<organism evidence="1 2">
    <name type="scientific">Candidatus Falkowbacteria bacterium RBG_13_39_14</name>
    <dbReference type="NCBI Taxonomy" id="1797985"/>
    <lineage>
        <taxon>Bacteria</taxon>
        <taxon>Candidatus Falkowiibacteriota</taxon>
    </lineage>
</organism>